<keyword evidence="1" id="KW-0472">Membrane</keyword>
<sequence>MEVQCSRSKGRRKRWLSMTPGSISTRSTMSSTEPKGARFFGASSRGFLSHVFGTALQCRRILVLHRYCSGIIAIFIVTMVSTEKASESILLNELLSKISLDWKGITDPCERSILEECSKLGRSKMWLYFGRFSFVVPIFAYSYNSENRFSVYCVLVGFALCQMIALAALMRIILLLNESRPKILAIKAEYPFNYYCELYSIYCNVAVISGSVTDLTYVMILQQTLGLFQIVKDKMQKTTMYNNRDEVMVLAIKLHKSVLQFLELTESTNQSAFLLFIVAKVAFLSFDLVTVTRSFTNFDINFKMIEHSKEIINLIRMTMLDLSTVIPTFFFSNRPGQSVTDHNIQPNGTTFWGRKRTLAVYNDKMLLLLYDMFLI</sequence>
<keyword evidence="3" id="KW-1185">Reference proteome</keyword>
<dbReference type="OrthoDB" id="7540137at2759"/>
<evidence type="ECO:0000256" key="1">
    <source>
        <dbReference type="SAM" id="Phobius"/>
    </source>
</evidence>
<evidence type="ECO:0000313" key="3">
    <source>
        <dbReference type="Proteomes" id="UP000215335"/>
    </source>
</evidence>
<name>A0A232FM77_9HYME</name>
<evidence type="ECO:0008006" key="4">
    <source>
        <dbReference type="Google" id="ProtNLM"/>
    </source>
</evidence>
<evidence type="ECO:0000313" key="2">
    <source>
        <dbReference type="EMBL" id="OXU31620.1"/>
    </source>
</evidence>
<keyword evidence="1" id="KW-0812">Transmembrane</keyword>
<comment type="caution">
    <text evidence="2">The sequence shown here is derived from an EMBL/GenBank/DDBJ whole genome shotgun (WGS) entry which is preliminary data.</text>
</comment>
<dbReference type="AlphaFoldDB" id="A0A232FM77"/>
<keyword evidence="1" id="KW-1133">Transmembrane helix</keyword>
<reference evidence="2 3" key="1">
    <citation type="journal article" date="2017" name="Curr. Biol.">
        <title>The Evolution of Venom by Co-option of Single-Copy Genes.</title>
        <authorList>
            <person name="Martinson E.O."/>
            <person name="Mrinalini"/>
            <person name="Kelkar Y.D."/>
            <person name="Chang C.H."/>
            <person name="Werren J.H."/>
        </authorList>
    </citation>
    <scope>NUCLEOTIDE SEQUENCE [LARGE SCALE GENOMIC DNA]</scope>
    <source>
        <strain evidence="2 3">Alberta</strain>
        <tissue evidence="2">Whole body</tissue>
    </source>
</reference>
<proteinExistence type="predicted"/>
<dbReference type="EMBL" id="NNAY01000041">
    <property type="protein sequence ID" value="OXU31620.1"/>
    <property type="molecule type" value="Genomic_DNA"/>
</dbReference>
<accession>A0A232FM77</accession>
<protein>
    <recommendedName>
        <fullName evidence="4">Odorant receptor</fullName>
    </recommendedName>
</protein>
<dbReference type="Proteomes" id="UP000215335">
    <property type="component" value="Unassembled WGS sequence"/>
</dbReference>
<gene>
    <name evidence="2" type="ORF">TSAR_016110</name>
</gene>
<feature type="transmembrane region" description="Helical" evidence="1">
    <location>
        <begin position="125"/>
        <end position="143"/>
    </location>
</feature>
<feature type="transmembrane region" description="Helical" evidence="1">
    <location>
        <begin position="149"/>
        <end position="174"/>
    </location>
</feature>
<organism evidence="2 3">
    <name type="scientific">Trichomalopsis sarcophagae</name>
    <dbReference type="NCBI Taxonomy" id="543379"/>
    <lineage>
        <taxon>Eukaryota</taxon>
        <taxon>Metazoa</taxon>
        <taxon>Ecdysozoa</taxon>
        <taxon>Arthropoda</taxon>
        <taxon>Hexapoda</taxon>
        <taxon>Insecta</taxon>
        <taxon>Pterygota</taxon>
        <taxon>Neoptera</taxon>
        <taxon>Endopterygota</taxon>
        <taxon>Hymenoptera</taxon>
        <taxon>Apocrita</taxon>
        <taxon>Proctotrupomorpha</taxon>
        <taxon>Chalcidoidea</taxon>
        <taxon>Pteromalidae</taxon>
        <taxon>Pteromalinae</taxon>
        <taxon>Trichomalopsis</taxon>
    </lineage>
</organism>